<comment type="caution">
    <text evidence="7">The sequence shown here is derived from an EMBL/GenBank/DDBJ whole genome shotgun (WGS) entry which is preliminary data.</text>
</comment>
<dbReference type="PRINTS" id="PR00455">
    <property type="entry name" value="HTHTETR"/>
</dbReference>
<dbReference type="SUPFAM" id="SSF46689">
    <property type="entry name" value="Homeodomain-like"/>
    <property type="match status" value="1"/>
</dbReference>
<dbReference type="Pfam" id="PF00440">
    <property type="entry name" value="TetR_N"/>
    <property type="match status" value="1"/>
</dbReference>
<dbReference type="InterPro" id="IPR036271">
    <property type="entry name" value="Tet_transcr_reg_TetR-rel_C_sf"/>
</dbReference>
<feature type="domain" description="HTH tetR-type" evidence="6">
    <location>
        <begin position="8"/>
        <end position="68"/>
    </location>
</feature>
<reference evidence="8" key="1">
    <citation type="journal article" date="2019" name="Int. J. Syst. Evol. Microbiol.">
        <title>The Global Catalogue of Microorganisms (GCM) 10K type strain sequencing project: providing services to taxonomists for standard genome sequencing and annotation.</title>
        <authorList>
            <consortium name="The Broad Institute Genomics Platform"/>
            <consortium name="The Broad Institute Genome Sequencing Center for Infectious Disease"/>
            <person name="Wu L."/>
            <person name="Ma J."/>
        </authorList>
    </citation>
    <scope>NUCLEOTIDE SEQUENCE [LARGE SCALE GENOMIC DNA]</scope>
    <source>
        <strain evidence="8">JCM 18304</strain>
    </source>
</reference>
<dbReference type="InterPro" id="IPR039538">
    <property type="entry name" value="BetI_C"/>
</dbReference>
<dbReference type="InterPro" id="IPR001647">
    <property type="entry name" value="HTH_TetR"/>
</dbReference>
<accession>A0ABP9RS36</accession>
<dbReference type="SUPFAM" id="SSF48498">
    <property type="entry name" value="Tetracyclin repressor-like, C-terminal domain"/>
    <property type="match status" value="1"/>
</dbReference>
<dbReference type="PANTHER" id="PTHR30055">
    <property type="entry name" value="HTH-TYPE TRANSCRIPTIONAL REGULATOR RUTR"/>
    <property type="match status" value="1"/>
</dbReference>
<gene>
    <name evidence="7" type="ORF">GCM10023322_26440</name>
</gene>
<sequence>MPKRVDHQARREQITEAVFRLIAAHGMEAISLRDVAAEAGVSMGLVQHYFRSKDEMLHFAMDSLGQRVARRFAARIARLPAPRTVRTVLRTAMFEVIPMDEESRADACVSMAFFARALVEPGFAAVLREAYPSMLGAVSEQLRRAIGGGELPPETDPEQEAINLYALTQGLLGPLLIGHYDPAAAAAAIDHHLDRLFRTSSTG</sequence>
<dbReference type="PANTHER" id="PTHR30055:SF234">
    <property type="entry name" value="HTH-TYPE TRANSCRIPTIONAL REGULATOR BETI"/>
    <property type="match status" value="1"/>
</dbReference>
<evidence type="ECO:0000256" key="4">
    <source>
        <dbReference type="ARBA" id="ARBA00023163"/>
    </source>
</evidence>
<evidence type="ECO:0000256" key="2">
    <source>
        <dbReference type="ARBA" id="ARBA00023015"/>
    </source>
</evidence>
<evidence type="ECO:0000313" key="8">
    <source>
        <dbReference type="Proteomes" id="UP001501570"/>
    </source>
</evidence>
<keyword evidence="4" id="KW-0804">Transcription</keyword>
<evidence type="ECO:0000256" key="3">
    <source>
        <dbReference type="ARBA" id="ARBA00023125"/>
    </source>
</evidence>
<dbReference type="InterPro" id="IPR050109">
    <property type="entry name" value="HTH-type_TetR-like_transc_reg"/>
</dbReference>
<dbReference type="Proteomes" id="UP001501570">
    <property type="component" value="Unassembled WGS sequence"/>
</dbReference>
<evidence type="ECO:0000256" key="5">
    <source>
        <dbReference type="PROSITE-ProRule" id="PRU00335"/>
    </source>
</evidence>
<dbReference type="EMBL" id="BAABJQ010000006">
    <property type="protein sequence ID" value="GAA5184599.1"/>
    <property type="molecule type" value="Genomic_DNA"/>
</dbReference>
<organism evidence="7 8">
    <name type="scientific">Rugosimonospora acidiphila</name>
    <dbReference type="NCBI Taxonomy" id="556531"/>
    <lineage>
        <taxon>Bacteria</taxon>
        <taxon>Bacillati</taxon>
        <taxon>Actinomycetota</taxon>
        <taxon>Actinomycetes</taxon>
        <taxon>Micromonosporales</taxon>
        <taxon>Micromonosporaceae</taxon>
        <taxon>Rugosimonospora</taxon>
    </lineage>
</organism>
<keyword evidence="2" id="KW-0805">Transcription regulation</keyword>
<feature type="DNA-binding region" description="H-T-H motif" evidence="5">
    <location>
        <begin position="31"/>
        <end position="50"/>
    </location>
</feature>
<name>A0ABP9RS36_9ACTN</name>
<keyword evidence="8" id="KW-1185">Reference proteome</keyword>
<dbReference type="Gene3D" id="1.10.357.10">
    <property type="entry name" value="Tetracycline Repressor, domain 2"/>
    <property type="match status" value="1"/>
</dbReference>
<protein>
    <submittedName>
        <fullName evidence="7">TetR/AcrR family transcriptional regulator</fullName>
    </submittedName>
</protein>
<dbReference type="Pfam" id="PF13977">
    <property type="entry name" value="TetR_C_6"/>
    <property type="match status" value="1"/>
</dbReference>
<evidence type="ECO:0000259" key="6">
    <source>
        <dbReference type="PROSITE" id="PS50977"/>
    </source>
</evidence>
<keyword evidence="1" id="KW-0678">Repressor</keyword>
<keyword evidence="3 5" id="KW-0238">DNA-binding</keyword>
<evidence type="ECO:0000256" key="1">
    <source>
        <dbReference type="ARBA" id="ARBA00022491"/>
    </source>
</evidence>
<dbReference type="RefSeq" id="WP_345629324.1">
    <property type="nucleotide sequence ID" value="NZ_BAABJQ010000006.1"/>
</dbReference>
<proteinExistence type="predicted"/>
<evidence type="ECO:0000313" key="7">
    <source>
        <dbReference type="EMBL" id="GAA5184599.1"/>
    </source>
</evidence>
<dbReference type="PROSITE" id="PS50977">
    <property type="entry name" value="HTH_TETR_2"/>
    <property type="match status" value="1"/>
</dbReference>
<dbReference type="InterPro" id="IPR009057">
    <property type="entry name" value="Homeodomain-like_sf"/>
</dbReference>